<evidence type="ECO:0000256" key="3">
    <source>
        <dbReference type="ARBA" id="ARBA00022617"/>
    </source>
</evidence>
<dbReference type="EMBL" id="BDGG01000013">
    <property type="protein sequence ID" value="GAV06328.1"/>
    <property type="molecule type" value="Genomic_DNA"/>
</dbReference>
<dbReference type="GO" id="GO:0008395">
    <property type="term" value="F:steroid hydroxylase activity"/>
    <property type="evidence" value="ECO:0007669"/>
    <property type="project" value="TreeGrafter"/>
</dbReference>
<comment type="similarity">
    <text evidence="2">Belongs to the cytochrome P450 family.</text>
</comment>
<keyword evidence="4" id="KW-0479">Metal-binding</keyword>
<dbReference type="GO" id="GO:0005506">
    <property type="term" value="F:iron ion binding"/>
    <property type="evidence" value="ECO:0007669"/>
    <property type="project" value="InterPro"/>
</dbReference>
<proteinExistence type="inferred from homology"/>
<keyword evidence="9" id="KW-1185">Reference proteome</keyword>
<reference evidence="8 9" key="1">
    <citation type="journal article" date="2016" name="Nat. Commun.">
        <title>Extremotolerant tardigrade genome and improved radiotolerance of human cultured cells by tardigrade-unique protein.</title>
        <authorList>
            <person name="Hashimoto T."/>
            <person name="Horikawa D.D."/>
            <person name="Saito Y."/>
            <person name="Kuwahara H."/>
            <person name="Kozuka-Hata H."/>
            <person name="Shin-I T."/>
            <person name="Minakuchi Y."/>
            <person name="Ohishi K."/>
            <person name="Motoyama A."/>
            <person name="Aizu T."/>
            <person name="Enomoto A."/>
            <person name="Kondo K."/>
            <person name="Tanaka S."/>
            <person name="Hara Y."/>
            <person name="Koshikawa S."/>
            <person name="Sagara H."/>
            <person name="Miura T."/>
            <person name="Yokobori S."/>
            <person name="Miyagawa K."/>
            <person name="Suzuki Y."/>
            <person name="Kubo T."/>
            <person name="Oyama M."/>
            <person name="Kohara Y."/>
            <person name="Fujiyama A."/>
            <person name="Arakawa K."/>
            <person name="Katayama T."/>
            <person name="Toyoda A."/>
            <person name="Kunieda T."/>
        </authorList>
    </citation>
    <scope>NUCLEOTIDE SEQUENCE [LARGE SCALE GENOMIC DNA]</scope>
    <source>
        <strain evidence="8 9">YOKOZUNA-1</strain>
    </source>
</reference>
<evidence type="ECO:0000313" key="8">
    <source>
        <dbReference type="EMBL" id="GAV06328.1"/>
    </source>
</evidence>
<dbReference type="Proteomes" id="UP000186922">
    <property type="component" value="Unassembled WGS sequence"/>
</dbReference>
<name>A0A1D1W2H7_RAMVA</name>
<gene>
    <name evidence="8" type="primary">RvY_16340-1</name>
    <name evidence="8" type="synonym">RvY_16340.1</name>
    <name evidence="8" type="ORF">RvY_16340</name>
</gene>
<keyword evidence="3" id="KW-0349">Heme</keyword>
<dbReference type="PRINTS" id="PR00464">
    <property type="entry name" value="EP450II"/>
</dbReference>
<dbReference type="STRING" id="947166.A0A1D1W2H7"/>
<dbReference type="Gene3D" id="1.10.630.10">
    <property type="entry name" value="Cytochrome P450"/>
    <property type="match status" value="1"/>
</dbReference>
<dbReference type="GO" id="GO:0020037">
    <property type="term" value="F:heme binding"/>
    <property type="evidence" value="ECO:0007669"/>
    <property type="project" value="InterPro"/>
</dbReference>
<keyword evidence="5" id="KW-0560">Oxidoreductase</keyword>
<dbReference type="GO" id="GO:0016705">
    <property type="term" value="F:oxidoreductase activity, acting on paired donors, with incorporation or reduction of molecular oxygen"/>
    <property type="evidence" value="ECO:0007669"/>
    <property type="project" value="InterPro"/>
</dbReference>
<dbReference type="InterPro" id="IPR002402">
    <property type="entry name" value="Cyt_P450_E_grp-II"/>
</dbReference>
<comment type="caution">
    <text evidence="8">The sequence shown here is derived from an EMBL/GenBank/DDBJ whole genome shotgun (WGS) entry which is preliminary data.</text>
</comment>
<keyword evidence="7" id="KW-0503">Monooxygenase</keyword>
<comment type="cofactor">
    <cofactor evidence="1">
        <name>heme</name>
        <dbReference type="ChEBI" id="CHEBI:30413"/>
    </cofactor>
</comment>
<dbReference type="SUPFAM" id="SSF48264">
    <property type="entry name" value="Cytochrome P450"/>
    <property type="match status" value="1"/>
</dbReference>
<evidence type="ECO:0008006" key="10">
    <source>
        <dbReference type="Google" id="ProtNLM"/>
    </source>
</evidence>
<dbReference type="InterPro" id="IPR036396">
    <property type="entry name" value="Cyt_P450_sf"/>
</dbReference>
<evidence type="ECO:0000256" key="5">
    <source>
        <dbReference type="ARBA" id="ARBA00023002"/>
    </source>
</evidence>
<evidence type="ECO:0000313" key="9">
    <source>
        <dbReference type="Proteomes" id="UP000186922"/>
    </source>
</evidence>
<protein>
    <recommendedName>
        <fullName evidence="10">Cytochrome P450</fullName>
    </recommendedName>
</protein>
<dbReference type="AlphaFoldDB" id="A0A1D1W2H7"/>
<evidence type="ECO:0000256" key="1">
    <source>
        <dbReference type="ARBA" id="ARBA00001971"/>
    </source>
</evidence>
<evidence type="ECO:0000256" key="4">
    <source>
        <dbReference type="ARBA" id="ARBA00022723"/>
    </source>
</evidence>
<organism evidence="8 9">
    <name type="scientific">Ramazzottius varieornatus</name>
    <name type="common">Water bear</name>
    <name type="synonym">Tardigrade</name>
    <dbReference type="NCBI Taxonomy" id="947166"/>
    <lineage>
        <taxon>Eukaryota</taxon>
        <taxon>Metazoa</taxon>
        <taxon>Ecdysozoa</taxon>
        <taxon>Tardigrada</taxon>
        <taxon>Eutardigrada</taxon>
        <taxon>Parachela</taxon>
        <taxon>Hypsibioidea</taxon>
        <taxon>Ramazzottiidae</taxon>
        <taxon>Ramazzottius</taxon>
    </lineage>
</organism>
<sequence length="237" mass="27273">MLIWIVSLSLVLVAYFIFAAKLNHEYWRKRGIPGPYPMPFVGQIWRIGKMGFGQYDVHYMKKFGRLFGYHDQKPVLVVADPSMLENIMVKDFSTFVNRRDFDLHGPILNLGVFALRDQHWKHVRTVIAPAFSSGKMRQMEELIADCCKTMVTHLDKVAKKRSELDVVEYFKEISMDIITSTFFGTKVDSQSNPNNELVKNGRQIFETSALNPALLISFLAPRLIPLAKWMGIQMSPK</sequence>
<evidence type="ECO:0000256" key="2">
    <source>
        <dbReference type="ARBA" id="ARBA00010617"/>
    </source>
</evidence>
<keyword evidence="6" id="KW-0408">Iron</keyword>
<evidence type="ECO:0000256" key="6">
    <source>
        <dbReference type="ARBA" id="ARBA00023004"/>
    </source>
</evidence>
<dbReference type="PANTHER" id="PTHR24302:SF15">
    <property type="entry name" value="FATTY-ACID PEROXYGENASE"/>
    <property type="match status" value="1"/>
</dbReference>
<dbReference type="OrthoDB" id="1470350at2759"/>
<dbReference type="InterPro" id="IPR050705">
    <property type="entry name" value="Cytochrome_P450_3A"/>
</dbReference>
<dbReference type="InterPro" id="IPR001128">
    <property type="entry name" value="Cyt_P450"/>
</dbReference>
<evidence type="ECO:0000256" key="7">
    <source>
        <dbReference type="ARBA" id="ARBA00023033"/>
    </source>
</evidence>
<dbReference type="Pfam" id="PF00067">
    <property type="entry name" value="p450"/>
    <property type="match status" value="1"/>
</dbReference>
<accession>A0A1D1W2H7</accession>
<dbReference type="PANTHER" id="PTHR24302">
    <property type="entry name" value="CYTOCHROME P450 FAMILY 3"/>
    <property type="match status" value="1"/>
</dbReference>